<evidence type="ECO:0000313" key="3">
    <source>
        <dbReference type="Proteomes" id="UP001622557"/>
    </source>
</evidence>
<dbReference type="SUPFAM" id="SSF55961">
    <property type="entry name" value="Bet v1-like"/>
    <property type="match status" value="1"/>
</dbReference>
<name>A0ABZ1KLB7_STRAH</name>
<keyword evidence="3" id="KW-1185">Reference proteome</keyword>
<evidence type="ECO:0000313" key="2">
    <source>
        <dbReference type="EMBL" id="WTQ79618.1"/>
    </source>
</evidence>
<organism evidence="2 3">
    <name type="scientific">Streptomyces achromogenes</name>
    <dbReference type="NCBI Taxonomy" id="67255"/>
    <lineage>
        <taxon>Bacteria</taxon>
        <taxon>Bacillati</taxon>
        <taxon>Actinomycetota</taxon>
        <taxon>Actinomycetes</taxon>
        <taxon>Kitasatosporales</taxon>
        <taxon>Streptomycetaceae</taxon>
        <taxon>Streptomyces</taxon>
    </lineage>
</organism>
<protein>
    <submittedName>
        <fullName evidence="2">Uncharacterized protein</fullName>
    </submittedName>
</protein>
<dbReference type="RefSeq" id="WP_405445527.1">
    <property type="nucleotide sequence ID" value="NZ_CP108164.1"/>
</dbReference>
<accession>A0ABZ1KLB7</accession>
<sequence>MRADGSGVVDVVGRVVQSEPPARLVATWAEPGVEGRENRPAVTHDDPADESERSAVAVGWPAVPSHLKTLLKTGRPLPQEPWRVPGG</sequence>
<evidence type="ECO:0000256" key="1">
    <source>
        <dbReference type="SAM" id="MobiDB-lite"/>
    </source>
</evidence>
<feature type="compositionally biased region" description="Basic and acidic residues" evidence="1">
    <location>
        <begin position="33"/>
        <end position="53"/>
    </location>
</feature>
<feature type="region of interest" description="Disordered" evidence="1">
    <location>
        <begin position="30"/>
        <end position="53"/>
    </location>
</feature>
<dbReference type="Gene3D" id="3.30.530.20">
    <property type="match status" value="1"/>
</dbReference>
<dbReference type="EMBL" id="CP108164">
    <property type="protein sequence ID" value="WTQ79618.1"/>
    <property type="molecule type" value="Genomic_DNA"/>
</dbReference>
<proteinExistence type="predicted"/>
<reference evidence="2 3" key="1">
    <citation type="submission" date="2022-10" db="EMBL/GenBank/DDBJ databases">
        <title>The complete genomes of actinobacterial strains from the NBC collection.</title>
        <authorList>
            <person name="Joergensen T.S."/>
            <person name="Alvarez Arevalo M."/>
            <person name="Sterndorff E.B."/>
            <person name="Faurdal D."/>
            <person name="Vuksanovic O."/>
            <person name="Mourched A.-S."/>
            <person name="Charusanti P."/>
            <person name="Shaw S."/>
            <person name="Blin K."/>
            <person name="Weber T."/>
        </authorList>
    </citation>
    <scope>NUCLEOTIDE SEQUENCE [LARGE SCALE GENOMIC DNA]</scope>
    <source>
        <strain evidence="2 3">NBC_00156</strain>
    </source>
</reference>
<dbReference type="InterPro" id="IPR023393">
    <property type="entry name" value="START-like_dom_sf"/>
</dbReference>
<gene>
    <name evidence="2" type="ORF">OG350_04580</name>
</gene>
<dbReference type="Proteomes" id="UP001622557">
    <property type="component" value="Chromosome"/>
</dbReference>
<dbReference type="GeneID" id="97279672"/>